<proteinExistence type="predicted"/>
<organism evidence="2 3">
    <name type="scientific">Bombardia bombarda</name>
    <dbReference type="NCBI Taxonomy" id="252184"/>
    <lineage>
        <taxon>Eukaryota</taxon>
        <taxon>Fungi</taxon>
        <taxon>Dikarya</taxon>
        <taxon>Ascomycota</taxon>
        <taxon>Pezizomycotina</taxon>
        <taxon>Sordariomycetes</taxon>
        <taxon>Sordariomycetidae</taxon>
        <taxon>Sordariales</taxon>
        <taxon>Lasiosphaeriaceae</taxon>
        <taxon>Bombardia</taxon>
    </lineage>
</organism>
<keyword evidence="1" id="KW-1133">Transmembrane helix</keyword>
<evidence type="ECO:0000313" key="2">
    <source>
        <dbReference type="EMBL" id="KAK0618067.1"/>
    </source>
</evidence>
<keyword evidence="1" id="KW-0812">Transmembrane</keyword>
<feature type="transmembrane region" description="Helical" evidence="1">
    <location>
        <begin position="39"/>
        <end position="60"/>
    </location>
</feature>
<evidence type="ECO:0000313" key="3">
    <source>
        <dbReference type="Proteomes" id="UP001174934"/>
    </source>
</evidence>
<keyword evidence="1" id="KW-0472">Membrane</keyword>
<reference evidence="2" key="1">
    <citation type="submission" date="2023-06" db="EMBL/GenBank/DDBJ databases">
        <title>Genome-scale phylogeny and comparative genomics of the fungal order Sordariales.</title>
        <authorList>
            <consortium name="Lawrence Berkeley National Laboratory"/>
            <person name="Hensen N."/>
            <person name="Bonometti L."/>
            <person name="Westerberg I."/>
            <person name="Brannstrom I.O."/>
            <person name="Guillou S."/>
            <person name="Cros-Aarteil S."/>
            <person name="Calhoun S."/>
            <person name="Haridas S."/>
            <person name="Kuo A."/>
            <person name="Mondo S."/>
            <person name="Pangilinan J."/>
            <person name="Riley R."/>
            <person name="LaButti K."/>
            <person name="Andreopoulos B."/>
            <person name="Lipzen A."/>
            <person name="Chen C."/>
            <person name="Yanf M."/>
            <person name="Daum C."/>
            <person name="Ng V."/>
            <person name="Clum A."/>
            <person name="Steindorff A."/>
            <person name="Ohm R."/>
            <person name="Martin F."/>
            <person name="Silar P."/>
            <person name="Natvig D."/>
            <person name="Lalanne C."/>
            <person name="Gautier V."/>
            <person name="Ament-velasquez S.L."/>
            <person name="Kruys A."/>
            <person name="Hutchinson M.I."/>
            <person name="Powell A.J."/>
            <person name="Barry K."/>
            <person name="Miller A.N."/>
            <person name="Grigoriev I.V."/>
            <person name="Debuchy R."/>
            <person name="Gladieux P."/>
            <person name="Thoren M.H."/>
            <person name="Johannesson H."/>
        </authorList>
    </citation>
    <scope>NUCLEOTIDE SEQUENCE</scope>
    <source>
        <strain evidence="2">SMH3391-2</strain>
    </source>
</reference>
<evidence type="ECO:0000256" key="1">
    <source>
        <dbReference type="SAM" id="Phobius"/>
    </source>
</evidence>
<comment type="caution">
    <text evidence="2">The sequence shown here is derived from an EMBL/GenBank/DDBJ whole genome shotgun (WGS) entry which is preliminary data.</text>
</comment>
<name>A0AA40BY84_9PEZI</name>
<dbReference type="Proteomes" id="UP001174934">
    <property type="component" value="Unassembled WGS sequence"/>
</dbReference>
<keyword evidence="3" id="KW-1185">Reference proteome</keyword>
<dbReference type="AlphaFoldDB" id="A0AA40BY84"/>
<accession>A0AA40BY84</accession>
<protein>
    <submittedName>
        <fullName evidence="2">Uncharacterized protein</fullName>
    </submittedName>
</protein>
<sequence>MAVEYTRVSQQGSEVEEKEDEFIFSKPRPSYLSQVRSRYGLPILVTALVASLCANVFFVCREFTKPWELLHEIPTQFAGLRRDVPTEILAHGPYDSLNRTVQDAAWNHVDVEPWTGFVALDEDYTVAQGLPHSQRWPWDLSKGVSTS</sequence>
<gene>
    <name evidence="2" type="ORF">B0T17DRAFT_509626</name>
</gene>
<dbReference type="EMBL" id="JAULSR010000005">
    <property type="protein sequence ID" value="KAK0618067.1"/>
    <property type="molecule type" value="Genomic_DNA"/>
</dbReference>